<sequence length="83" mass="9290">KVEEATLGFLSRSLRLSEKTFLLGRGAKVLGTSEEAALARKRMKVFKEQAPDLAKTLTKQEEASILERFRRGATVQDIIDLAR</sequence>
<dbReference type="EMBL" id="LAZR01016088">
    <property type="protein sequence ID" value="KKM06020.1"/>
    <property type="molecule type" value="Genomic_DNA"/>
</dbReference>
<feature type="non-terminal residue" evidence="1">
    <location>
        <position position="1"/>
    </location>
</feature>
<gene>
    <name evidence="1" type="ORF">LCGC14_1748220</name>
</gene>
<name>A0A0F9H4P3_9ZZZZ</name>
<organism evidence="1">
    <name type="scientific">marine sediment metagenome</name>
    <dbReference type="NCBI Taxonomy" id="412755"/>
    <lineage>
        <taxon>unclassified sequences</taxon>
        <taxon>metagenomes</taxon>
        <taxon>ecological metagenomes</taxon>
    </lineage>
</organism>
<comment type="caution">
    <text evidence="1">The sequence shown here is derived from an EMBL/GenBank/DDBJ whole genome shotgun (WGS) entry which is preliminary data.</text>
</comment>
<protein>
    <submittedName>
        <fullName evidence="1">Uncharacterized protein</fullName>
    </submittedName>
</protein>
<proteinExistence type="predicted"/>
<evidence type="ECO:0000313" key="1">
    <source>
        <dbReference type="EMBL" id="KKM06020.1"/>
    </source>
</evidence>
<dbReference type="AlphaFoldDB" id="A0A0F9H4P3"/>
<accession>A0A0F9H4P3</accession>
<reference evidence="1" key="1">
    <citation type="journal article" date="2015" name="Nature">
        <title>Complex archaea that bridge the gap between prokaryotes and eukaryotes.</title>
        <authorList>
            <person name="Spang A."/>
            <person name="Saw J.H."/>
            <person name="Jorgensen S.L."/>
            <person name="Zaremba-Niedzwiedzka K."/>
            <person name="Martijn J."/>
            <person name="Lind A.E."/>
            <person name="van Eijk R."/>
            <person name="Schleper C."/>
            <person name="Guy L."/>
            <person name="Ettema T.J."/>
        </authorList>
    </citation>
    <scope>NUCLEOTIDE SEQUENCE</scope>
</reference>